<dbReference type="SUPFAM" id="SSF74653">
    <property type="entry name" value="TolA/TonB C-terminal domain"/>
    <property type="match status" value="1"/>
</dbReference>
<sequence>MKAEQLKPQRWEDIVFEYRNKDYGAYENRVKYSKHVLLAAIITLVTAALALAYPKIVALFKSQEEEVIPVLKTVKYTDLAPPPPIQNTPPPPQVNIPPPVKTIIKYLPPKVTDKEVIEEEEMPTIEEIKVNEVGSENIEGDATDVVFDEPVKEVVADAGNDDDKIFTVVEQQAEYPGGMAEMMKFLQKNVKYPAAARRMGIEGSVFVSFVVDREGKISDPQIVKGISADCDKEALRVVTLMPPWKPGKQNGRAVKSRFVLPIKFKLAT</sequence>
<keyword evidence="7" id="KW-0653">Protein transport</keyword>
<dbReference type="FunFam" id="3.30.1150.10:FF:000002">
    <property type="entry name" value="Energy transducer TonB"/>
    <property type="match status" value="1"/>
</dbReference>
<comment type="subcellular location">
    <subcellularLocation>
        <location evidence="1">Cell inner membrane</location>
        <topology evidence="1">Single-pass membrane protein</topology>
        <orientation evidence="1">Periplasmic side</orientation>
    </subcellularLocation>
</comment>
<dbReference type="RefSeq" id="WP_254092943.1">
    <property type="nucleotide sequence ID" value="NZ_JAHESC010000046.1"/>
</dbReference>
<evidence type="ECO:0000313" key="13">
    <source>
        <dbReference type="Proteomes" id="UP001319180"/>
    </source>
</evidence>
<keyword evidence="5" id="KW-0997">Cell inner membrane</keyword>
<evidence type="ECO:0000259" key="11">
    <source>
        <dbReference type="PROSITE" id="PS52015"/>
    </source>
</evidence>
<evidence type="ECO:0000256" key="2">
    <source>
        <dbReference type="ARBA" id="ARBA00006555"/>
    </source>
</evidence>
<comment type="similarity">
    <text evidence="2">Belongs to the TonB family.</text>
</comment>
<proteinExistence type="inferred from homology"/>
<feature type="domain" description="TonB C-terminal" evidence="11">
    <location>
        <begin position="177"/>
        <end position="268"/>
    </location>
</feature>
<evidence type="ECO:0000256" key="1">
    <source>
        <dbReference type="ARBA" id="ARBA00004383"/>
    </source>
</evidence>
<dbReference type="GO" id="GO:0030288">
    <property type="term" value="C:outer membrane-bounded periplasmic space"/>
    <property type="evidence" value="ECO:0007669"/>
    <property type="project" value="InterPro"/>
</dbReference>
<keyword evidence="9 10" id="KW-0472">Membrane</keyword>
<organism evidence="12 13">
    <name type="scientific">Dawidia soli</name>
    <dbReference type="NCBI Taxonomy" id="2782352"/>
    <lineage>
        <taxon>Bacteria</taxon>
        <taxon>Pseudomonadati</taxon>
        <taxon>Bacteroidota</taxon>
        <taxon>Cytophagia</taxon>
        <taxon>Cytophagales</taxon>
        <taxon>Chryseotaleaceae</taxon>
        <taxon>Dawidia</taxon>
    </lineage>
</organism>
<evidence type="ECO:0000256" key="5">
    <source>
        <dbReference type="ARBA" id="ARBA00022519"/>
    </source>
</evidence>
<keyword evidence="3" id="KW-0813">Transport</keyword>
<evidence type="ECO:0000256" key="8">
    <source>
        <dbReference type="ARBA" id="ARBA00022989"/>
    </source>
</evidence>
<dbReference type="PANTHER" id="PTHR33446">
    <property type="entry name" value="PROTEIN TONB-RELATED"/>
    <property type="match status" value="1"/>
</dbReference>
<reference evidence="12 13" key="1">
    <citation type="submission" date="2021-05" db="EMBL/GenBank/DDBJ databases">
        <title>A Polyphasic approach of four new species of the genus Ohtaekwangia: Ohtaekwangia histidinii sp. nov., Ohtaekwangia cretensis sp. nov., Ohtaekwangia indiensis sp. nov., Ohtaekwangia reichenbachii sp. nov. from diverse environment.</title>
        <authorList>
            <person name="Octaviana S."/>
        </authorList>
    </citation>
    <scope>NUCLEOTIDE SEQUENCE [LARGE SCALE GENOMIC DNA]</scope>
    <source>
        <strain evidence="12 13">PWU37</strain>
    </source>
</reference>
<dbReference type="Gene3D" id="3.30.1150.10">
    <property type="match status" value="1"/>
</dbReference>
<dbReference type="NCBIfam" id="TIGR01352">
    <property type="entry name" value="tonB_Cterm"/>
    <property type="match status" value="1"/>
</dbReference>
<evidence type="ECO:0000256" key="9">
    <source>
        <dbReference type="ARBA" id="ARBA00023136"/>
    </source>
</evidence>
<dbReference type="InterPro" id="IPR003538">
    <property type="entry name" value="TonB"/>
</dbReference>
<name>A0AAP2GJT5_9BACT</name>
<dbReference type="PRINTS" id="PR01374">
    <property type="entry name" value="TONBPROTEIN"/>
</dbReference>
<protein>
    <submittedName>
        <fullName evidence="12">Energy transducer TonB</fullName>
    </submittedName>
</protein>
<dbReference type="PANTHER" id="PTHR33446:SF2">
    <property type="entry name" value="PROTEIN TONB"/>
    <property type="match status" value="1"/>
</dbReference>
<dbReference type="InterPro" id="IPR006260">
    <property type="entry name" value="TonB/TolA_C"/>
</dbReference>
<evidence type="ECO:0000256" key="6">
    <source>
        <dbReference type="ARBA" id="ARBA00022692"/>
    </source>
</evidence>
<dbReference type="AlphaFoldDB" id="A0AAP2GJT5"/>
<gene>
    <name evidence="12" type="ORF">KK078_24380</name>
</gene>
<dbReference type="GO" id="GO:0031992">
    <property type="term" value="F:energy transducer activity"/>
    <property type="evidence" value="ECO:0007669"/>
    <property type="project" value="InterPro"/>
</dbReference>
<evidence type="ECO:0000256" key="7">
    <source>
        <dbReference type="ARBA" id="ARBA00022927"/>
    </source>
</evidence>
<dbReference type="PROSITE" id="PS52015">
    <property type="entry name" value="TONB_CTD"/>
    <property type="match status" value="1"/>
</dbReference>
<evidence type="ECO:0000256" key="4">
    <source>
        <dbReference type="ARBA" id="ARBA00022475"/>
    </source>
</evidence>
<keyword evidence="4" id="KW-1003">Cell membrane</keyword>
<dbReference type="EMBL" id="JAHESC010000046">
    <property type="protein sequence ID" value="MBT1689721.1"/>
    <property type="molecule type" value="Genomic_DNA"/>
</dbReference>
<dbReference type="GO" id="GO:0098797">
    <property type="term" value="C:plasma membrane protein complex"/>
    <property type="evidence" value="ECO:0007669"/>
    <property type="project" value="TreeGrafter"/>
</dbReference>
<keyword evidence="8 10" id="KW-1133">Transmembrane helix</keyword>
<feature type="transmembrane region" description="Helical" evidence="10">
    <location>
        <begin position="36"/>
        <end position="53"/>
    </location>
</feature>
<dbReference type="GO" id="GO:0055085">
    <property type="term" value="P:transmembrane transport"/>
    <property type="evidence" value="ECO:0007669"/>
    <property type="project" value="InterPro"/>
</dbReference>
<dbReference type="InterPro" id="IPR051045">
    <property type="entry name" value="TonB-dependent_transducer"/>
</dbReference>
<keyword evidence="13" id="KW-1185">Reference proteome</keyword>
<dbReference type="Pfam" id="PF03544">
    <property type="entry name" value="TonB_C"/>
    <property type="match status" value="1"/>
</dbReference>
<dbReference type="InterPro" id="IPR037682">
    <property type="entry name" value="TonB_C"/>
</dbReference>
<keyword evidence="6 10" id="KW-0812">Transmembrane</keyword>
<evidence type="ECO:0000256" key="10">
    <source>
        <dbReference type="SAM" id="Phobius"/>
    </source>
</evidence>
<comment type="caution">
    <text evidence="12">The sequence shown here is derived from an EMBL/GenBank/DDBJ whole genome shotgun (WGS) entry which is preliminary data.</text>
</comment>
<evidence type="ECO:0000313" key="12">
    <source>
        <dbReference type="EMBL" id="MBT1689721.1"/>
    </source>
</evidence>
<dbReference type="Proteomes" id="UP001319180">
    <property type="component" value="Unassembled WGS sequence"/>
</dbReference>
<accession>A0AAP2GJT5</accession>
<evidence type="ECO:0000256" key="3">
    <source>
        <dbReference type="ARBA" id="ARBA00022448"/>
    </source>
</evidence>
<dbReference type="GO" id="GO:0015891">
    <property type="term" value="P:siderophore transport"/>
    <property type="evidence" value="ECO:0007669"/>
    <property type="project" value="InterPro"/>
</dbReference>
<dbReference type="GO" id="GO:0015031">
    <property type="term" value="P:protein transport"/>
    <property type="evidence" value="ECO:0007669"/>
    <property type="project" value="UniProtKB-KW"/>
</dbReference>